<comment type="similarity">
    <text evidence="4">Belongs to the DASH complex ASK1 family.</text>
</comment>
<evidence type="ECO:0000313" key="18">
    <source>
        <dbReference type="EMBL" id="KAL2049624.1"/>
    </source>
</evidence>
<dbReference type="PANTHER" id="PTHR28200">
    <property type="entry name" value="DASH COMPLEX SUBUNIT ASK1"/>
    <property type="match status" value="1"/>
</dbReference>
<evidence type="ECO:0000256" key="5">
    <source>
        <dbReference type="ARBA" id="ARBA00014520"/>
    </source>
</evidence>
<evidence type="ECO:0000256" key="14">
    <source>
        <dbReference type="ARBA" id="ARBA00023242"/>
    </source>
</evidence>
<dbReference type="PANTHER" id="PTHR28200:SF1">
    <property type="entry name" value="DASH COMPLEX SUBUNIT ASK1"/>
    <property type="match status" value="1"/>
</dbReference>
<evidence type="ECO:0000256" key="7">
    <source>
        <dbReference type="ARBA" id="ARBA00022490"/>
    </source>
</evidence>
<evidence type="ECO:0000256" key="6">
    <source>
        <dbReference type="ARBA" id="ARBA00022454"/>
    </source>
</evidence>
<evidence type="ECO:0000256" key="9">
    <source>
        <dbReference type="ARBA" id="ARBA00022701"/>
    </source>
</evidence>
<feature type="region of interest" description="Disordered" evidence="17">
    <location>
        <begin position="168"/>
        <end position="192"/>
    </location>
</feature>
<organism evidence="18 19">
    <name type="scientific">Lepraria finkii</name>
    <dbReference type="NCBI Taxonomy" id="1340010"/>
    <lineage>
        <taxon>Eukaryota</taxon>
        <taxon>Fungi</taxon>
        <taxon>Dikarya</taxon>
        <taxon>Ascomycota</taxon>
        <taxon>Pezizomycotina</taxon>
        <taxon>Lecanoromycetes</taxon>
        <taxon>OSLEUM clade</taxon>
        <taxon>Lecanoromycetidae</taxon>
        <taxon>Lecanorales</taxon>
        <taxon>Lecanorineae</taxon>
        <taxon>Stereocaulaceae</taxon>
        <taxon>Lepraria</taxon>
    </lineage>
</organism>
<feature type="region of interest" description="Disordered" evidence="17">
    <location>
        <begin position="1"/>
        <end position="72"/>
    </location>
</feature>
<keyword evidence="9" id="KW-0493">Microtubule</keyword>
<keyword evidence="16" id="KW-0137">Centromere</keyword>
<keyword evidence="14" id="KW-0539">Nucleus</keyword>
<sequence length="192" mass="20893">MPRQISNPPPSPHHQPPTTQPPAERQHTPASSTAFLTKTGDCKPPPIPQRAYPSAANRRCKDDSDLDSSPAIAAPELHAEIFDTPARKGRVPGVSVLTPARDRAGSAVRKRSQDICWDDSDGEEDGELMGMSPPKTMQFHVPQGRLMRTPAREASKRIVEDLLLTAGGNVTDDLDEDSPSVVRRTGIDEDTF</sequence>
<evidence type="ECO:0000256" key="12">
    <source>
        <dbReference type="ARBA" id="ARBA00022838"/>
    </source>
</evidence>
<keyword evidence="10" id="KW-0498">Mitosis</keyword>
<keyword evidence="6" id="KW-0158">Chromosome</keyword>
<evidence type="ECO:0000313" key="19">
    <source>
        <dbReference type="Proteomes" id="UP001590951"/>
    </source>
</evidence>
<evidence type="ECO:0000256" key="4">
    <source>
        <dbReference type="ARBA" id="ARBA00010731"/>
    </source>
</evidence>
<feature type="compositionally biased region" description="Pro residues" evidence="17">
    <location>
        <begin position="7"/>
        <end position="20"/>
    </location>
</feature>
<evidence type="ECO:0000256" key="3">
    <source>
        <dbReference type="ARBA" id="ARBA00004629"/>
    </source>
</evidence>
<keyword evidence="19" id="KW-1185">Reference proteome</keyword>
<accession>A0ABR4AYB1</accession>
<keyword evidence="8" id="KW-0132">Cell division</keyword>
<dbReference type="Proteomes" id="UP001590951">
    <property type="component" value="Unassembled WGS sequence"/>
</dbReference>
<reference evidence="18 19" key="1">
    <citation type="submission" date="2024-09" db="EMBL/GenBank/DDBJ databases">
        <title>Rethinking Asexuality: The Enigmatic Case of Functional Sexual Genes in Lepraria (Stereocaulaceae).</title>
        <authorList>
            <person name="Doellman M."/>
            <person name="Sun Y."/>
            <person name="Barcenas-Pena A."/>
            <person name="Lumbsch H.T."/>
            <person name="Grewe F."/>
        </authorList>
    </citation>
    <scope>NUCLEOTIDE SEQUENCE [LARGE SCALE GENOMIC DNA]</scope>
    <source>
        <strain evidence="18 19">Grewe 0041</strain>
    </source>
</reference>
<feature type="region of interest" description="Disordered" evidence="17">
    <location>
        <begin position="101"/>
        <end position="136"/>
    </location>
</feature>
<evidence type="ECO:0000256" key="1">
    <source>
        <dbReference type="ARBA" id="ARBA00004123"/>
    </source>
</evidence>
<evidence type="ECO:0000256" key="8">
    <source>
        <dbReference type="ARBA" id="ARBA00022618"/>
    </source>
</evidence>
<evidence type="ECO:0000256" key="2">
    <source>
        <dbReference type="ARBA" id="ARBA00004186"/>
    </source>
</evidence>
<feature type="compositionally biased region" description="Acidic residues" evidence="17">
    <location>
        <begin position="116"/>
        <end position="127"/>
    </location>
</feature>
<evidence type="ECO:0000256" key="13">
    <source>
        <dbReference type="ARBA" id="ARBA00023212"/>
    </source>
</evidence>
<evidence type="ECO:0000256" key="10">
    <source>
        <dbReference type="ARBA" id="ARBA00022776"/>
    </source>
</evidence>
<protein>
    <recommendedName>
        <fullName evidence="5">DASH complex subunit ASK1</fullName>
    </recommendedName>
</protein>
<gene>
    <name evidence="18" type="ORF">ABVK25_010084</name>
</gene>
<evidence type="ECO:0000256" key="11">
    <source>
        <dbReference type="ARBA" id="ARBA00022829"/>
    </source>
</evidence>
<keyword evidence="15" id="KW-0131">Cell cycle</keyword>
<comment type="subcellular location">
    <subcellularLocation>
        <location evidence="3">Chromosome</location>
        <location evidence="3">Centromere</location>
        <location evidence="3">Kinetochore</location>
    </subcellularLocation>
    <subcellularLocation>
        <location evidence="2">Cytoplasm</location>
        <location evidence="2">Cytoskeleton</location>
        <location evidence="2">Spindle</location>
    </subcellularLocation>
    <subcellularLocation>
        <location evidence="1">Nucleus</location>
    </subcellularLocation>
</comment>
<keyword evidence="7" id="KW-0963">Cytoplasm</keyword>
<dbReference type="InterPro" id="IPR013964">
    <property type="entry name" value="DASH_Ask1"/>
</dbReference>
<proteinExistence type="inferred from homology"/>
<keyword evidence="11" id="KW-0159">Chromosome partition</keyword>
<evidence type="ECO:0000256" key="17">
    <source>
        <dbReference type="SAM" id="MobiDB-lite"/>
    </source>
</evidence>
<dbReference type="EMBL" id="JBHFEH010000060">
    <property type="protein sequence ID" value="KAL2049624.1"/>
    <property type="molecule type" value="Genomic_DNA"/>
</dbReference>
<name>A0ABR4AYB1_9LECA</name>
<evidence type="ECO:0000256" key="16">
    <source>
        <dbReference type="ARBA" id="ARBA00023328"/>
    </source>
</evidence>
<comment type="caution">
    <text evidence="18">The sequence shown here is derived from an EMBL/GenBank/DDBJ whole genome shotgun (WGS) entry which is preliminary data.</text>
</comment>
<keyword evidence="13" id="KW-0206">Cytoskeleton</keyword>
<evidence type="ECO:0000256" key="15">
    <source>
        <dbReference type="ARBA" id="ARBA00023306"/>
    </source>
</evidence>
<keyword evidence="12" id="KW-0995">Kinetochore</keyword>